<dbReference type="OrthoDB" id="4967377at2759"/>
<dbReference type="Proteomes" id="UP000219369">
    <property type="component" value="Unassembled WGS sequence"/>
</dbReference>
<dbReference type="AlphaFoldDB" id="A0A2H3SRJ7"/>
<protein>
    <submittedName>
        <fullName evidence="1">Uncharacterized protein</fullName>
    </submittedName>
</protein>
<evidence type="ECO:0000313" key="1">
    <source>
        <dbReference type="EMBL" id="SCO79096.1"/>
    </source>
</evidence>
<name>A0A2H3SRJ7_FUSOX</name>
<dbReference type="VEuPathDB" id="FungiDB:FOXG_18003"/>
<dbReference type="EMBL" id="FMJY01000002">
    <property type="protein sequence ID" value="SCO79096.1"/>
    <property type="molecule type" value="Genomic_DNA"/>
</dbReference>
<gene>
    <name evidence="1" type="ORF">FRV6_03309</name>
</gene>
<sequence>MNAYENRYFSYEPRMRYYKYWSATVDGGLPWRLACATAAGPFTLDPAKEIQGCAKTDYADAVNQ</sequence>
<reference evidence="2" key="1">
    <citation type="submission" date="2016-09" db="EMBL/GenBank/DDBJ databases">
        <authorList>
            <person name="Guldener U."/>
        </authorList>
    </citation>
    <scope>NUCLEOTIDE SEQUENCE [LARGE SCALE GENOMIC DNA]</scope>
    <source>
        <strain evidence="2">V64-1</strain>
    </source>
</reference>
<accession>A0A2H3SRJ7</accession>
<evidence type="ECO:0000313" key="2">
    <source>
        <dbReference type="Proteomes" id="UP000219369"/>
    </source>
</evidence>
<proteinExistence type="predicted"/>
<dbReference type="VEuPathDB" id="FungiDB:FOMG_01822"/>
<organism evidence="1 2">
    <name type="scientific">Fusarium oxysporum</name>
    <name type="common">Fusarium vascular wilt</name>
    <dbReference type="NCBI Taxonomy" id="5507"/>
    <lineage>
        <taxon>Eukaryota</taxon>
        <taxon>Fungi</taxon>
        <taxon>Dikarya</taxon>
        <taxon>Ascomycota</taxon>
        <taxon>Pezizomycotina</taxon>
        <taxon>Sordariomycetes</taxon>
        <taxon>Hypocreomycetidae</taxon>
        <taxon>Hypocreales</taxon>
        <taxon>Nectriaceae</taxon>
        <taxon>Fusarium</taxon>
        <taxon>Fusarium oxysporum species complex</taxon>
    </lineage>
</organism>